<gene>
    <name evidence="1" type="ORF">TR105136</name>
</gene>
<evidence type="ECO:0000313" key="1">
    <source>
        <dbReference type="EMBL" id="JAP56629.1"/>
    </source>
</evidence>
<sequence length="145" mass="16527">MPRRDCSSWRPDSRVSKTTTAVFYEHPRQHPHIQVLPIPTGVLPSVQALVRQCRHRIKSTGRLLIHICQQPLLEWNVPRSRLPPPESVTKPHLSTLTKAQLTSVTLTETGMSSWFAALSMKFSGRCPPVGPICGLCFKRRWRRRG</sequence>
<dbReference type="AlphaFoldDB" id="A0A0X3PYD2"/>
<name>A0A0X3PYD2_SCHSO</name>
<accession>A0A0X3PYD2</accession>
<protein>
    <submittedName>
        <fullName evidence="1">Uncharacterized protein</fullName>
    </submittedName>
</protein>
<proteinExistence type="predicted"/>
<dbReference type="EMBL" id="GEEE01006596">
    <property type="protein sequence ID" value="JAP56629.1"/>
    <property type="molecule type" value="Transcribed_RNA"/>
</dbReference>
<dbReference type="EMBL" id="GEEE01022021">
    <property type="protein sequence ID" value="JAP41204.1"/>
    <property type="molecule type" value="Transcribed_RNA"/>
</dbReference>
<organism evidence="1">
    <name type="scientific">Schistocephalus solidus</name>
    <name type="common">Tapeworm</name>
    <dbReference type="NCBI Taxonomy" id="70667"/>
    <lineage>
        <taxon>Eukaryota</taxon>
        <taxon>Metazoa</taxon>
        <taxon>Spiralia</taxon>
        <taxon>Lophotrochozoa</taxon>
        <taxon>Platyhelminthes</taxon>
        <taxon>Cestoda</taxon>
        <taxon>Eucestoda</taxon>
        <taxon>Diphyllobothriidea</taxon>
        <taxon>Diphyllobothriidae</taxon>
        <taxon>Schistocephalus</taxon>
    </lineage>
</organism>
<reference evidence="1" key="1">
    <citation type="submission" date="2016-01" db="EMBL/GenBank/DDBJ databases">
        <title>Reference transcriptome for the parasite Schistocephalus solidus: insights into the molecular evolution of parasitism.</title>
        <authorList>
            <person name="Hebert F.O."/>
            <person name="Grambauer S."/>
            <person name="Barber I."/>
            <person name="Landry C.R."/>
            <person name="Aubin-Horth N."/>
        </authorList>
    </citation>
    <scope>NUCLEOTIDE SEQUENCE</scope>
</reference>